<dbReference type="RefSeq" id="WP_149544163.1">
    <property type="nucleotide sequence ID" value="NZ_VTPS01000001.1"/>
</dbReference>
<dbReference type="Proteomes" id="UP000322976">
    <property type="component" value="Unassembled WGS sequence"/>
</dbReference>
<dbReference type="AlphaFoldDB" id="A0A5D8QG68"/>
<name>A0A5D8QG68_9THEO</name>
<evidence type="ECO:0000313" key="2">
    <source>
        <dbReference type="EMBL" id="TZE83545.1"/>
    </source>
</evidence>
<accession>A0A5D8QG68</accession>
<reference evidence="2 3" key="1">
    <citation type="submission" date="2019-08" db="EMBL/GenBank/DDBJ databases">
        <title>Calorimonas adulescens gen. nov., sp. nov., an anaerobic thermophilic bacterium from Sakhalin hot spring.</title>
        <authorList>
            <person name="Khomyakova M.A."/>
            <person name="Merkel A.Y."/>
            <person name="Novikov A."/>
            <person name="Bonch-Osmolovskaya E.A."/>
            <person name="Slobodkin A.I."/>
        </authorList>
    </citation>
    <scope>NUCLEOTIDE SEQUENCE [LARGE SCALE GENOMIC DNA]</scope>
    <source>
        <strain evidence="2 3">A05MB</strain>
    </source>
</reference>
<comment type="caution">
    <text evidence="2">The sequence shown here is derived from an EMBL/GenBank/DDBJ whole genome shotgun (WGS) entry which is preliminary data.</text>
</comment>
<dbReference type="InterPro" id="IPR006528">
    <property type="entry name" value="Phage_head_morphogenesis_dom"/>
</dbReference>
<evidence type="ECO:0000313" key="3">
    <source>
        <dbReference type="Proteomes" id="UP000322976"/>
    </source>
</evidence>
<dbReference type="NCBIfam" id="TIGR01641">
    <property type="entry name" value="phageSPP1_gp7"/>
    <property type="match status" value="1"/>
</dbReference>
<dbReference type="Pfam" id="PF04233">
    <property type="entry name" value="Phage_Mu_F"/>
    <property type="match status" value="1"/>
</dbReference>
<keyword evidence="3" id="KW-1185">Reference proteome</keyword>
<sequence length="298" mass="34495">MNDIAMKQAVQAAVKPKFRGNQKLKSKVHTYYPESIEREYQRVTDAYMKLVKDVLKEYLPMIKDALMQEKGNVRKDDIRDLGLVVKDAFDAMHKQLEQKTESFGLRRKLEALAHLTRKLTIKEWKKVVKQTLGIDIMDDYYMGEFYREALNVWVEDNVNLIKTIPKDSLGRMKEIVQEGFKAGKTTNSIVKEIQRTYGIEKRHARLIARDQTAKLHGQLAKAQQTDAGVNEYTWSTSGDSRVRERHRELNGKRFRWDDPPVVDTKTGRRAHPGEDYQCRCVALPVFDIDTINVPIAKG</sequence>
<organism evidence="2 3">
    <name type="scientific">Calorimonas adulescens</name>
    <dbReference type="NCBI Taxonomy" id="2606906"/>
    <lineage>
        <taxon>Bacteria</taxon>
        <taxon>Bacillati</taxon>
        <taxon>Bacillota</taxon>
        <taxon>Clostridia</taxon>
        <taxon>Thermoanaerobacterales</taxon>
        <taxon>Thermoanaerobacteraceae</taxon>
        <taxon>Calorimonas</taxon>
    </lineage>
</organism>
<proteinExistence type="predicted"/>
<protein>
    <submittedName>
        <fullName evidence="2">Phage head morphogenesis protein</fullName>
    </submittedName>
</protein>
<dbReference type="EMBL" id="VTPS01000001">
    <property type="protein sequence ID" value="TZE83545.1"/>
    <property type="molecule type" value="Genomic_DNA"/>
</dbReference>
<feature type="domain" description="Phage head morphogenesis" evidence="1">
    <location>
        <begin position="174"/>
        <end position="282"/>
    </location>
</feature>
<gene>
    <name evidence="2" type="ORF">FWJ32_01305</name>
</gene>
<evidence type="ECO:0000259" key="1">
    <source>
        <dbReference type="Pfam" id="PF04233"/>
    </source>
</evidence>